<evidence type="ECO:0000313" key="2">
    <source>
        <dbReference type="EMBL" id="KAG2286048.1"/>
    </source>
</evidence>
<dbReference type="Proteomes" id="UP000886595">
    <property type="component" value="Unassembled WGS sequence"/>
</dbReference>
<dbReference type="OrthoDB" id="295029at2759"/>
<dbReference type="PANTHER" id="PTHR12634">
    <property type="entry name" value="SIT4 YEAST -ASSOCIATING PROTEIN-RELATED"/>
    <property type="match status" value="1"/>
</dbReference>
<dbReference type="InterPro" id="IPR007587">
    <property type="entry name" value="SAPS"/>
</dbReference>
<comment type="caution">
    <text evidence="2">The sequence shown here is derived from an EMBL/GenBank/DDBJ whole genome shotgun (WGS) entry which is preliminary data.</text>
</comment>
<protein>
    <recommendedName>
        <fullName evidence="4">SIT4 phosphatase-associated family protein</fullName>
    </recommendedName>
</protein>
<proteinExistence type="inferred from homology"/>
<name>A0A8X7RE05_BRACI</name>
<dbReference type="AlphaFoldDB" id="A0A8X7RE05"/>
<reference evidence="2 3" key="1">
    <citation type="submission" date="2020-02" db="EMBL/GenBank/DDBJ databases">
        <authorList>
            <person name="Ma Q."/>
            <person name="Huang Y."/>
            <person name="Song X."/>
            <person name="Pei D."/>
        </authorList>
    </citation>
    <scope>NUCLEOTIDE SEQUENCE [LARGE SCALE GENOMIC DNA]</scope>
    <source>
        <strain evidence="2">Sxm20200214</strain>
        <tissue evidence="2">Leaf</tissue>
    </source>
</reference>
<evidence type="ECO:0008006" key="4">
    <source>
        <dbReference type="Google" id="ProtNLM"/>
    </source>
</evidence>
<comment type="similarity">
    <text evidence="1">Belongs to the SAPS family.</text>
</comment>
<accession>A0A8X7RE05</accession>
<gene>
    <name evidence="2" type="ORF">Bca52824_045652</name>
</gene>
<organism evidence="2 3">
    <name type="scientific">Brassica carinata</name>
    <name type="common">Ethiopian mustard</name>
    <name type="synonym">Abyssinian cabbage</name>
    <dbReference type="NCBI Taxonomy" id="52824"/>
    <lineage>
        <taxon>Eukaryota</taxon>
        <taxon>Viridiplantae</taxon>
        <taxon>Streptophyta</taxon>
        <taxon>Embryophyta</taxon>
        <taxon>Tracheophyta</taxon>
        <taxon>Spermatophyta</taxon>
        <taxon>Magnoliopsida</taxon>
        <taxon>eudicotyledons</taxon>
        <taxon>Gunneridae</taxon>
        <taxon>Pentapetalae</taxon>
        <taxon>rosids</taxon>
        <taxon>malvids</taxon>
        <taxon>Brassicales</taxon>
        <taxon>Brassicaceae</taxon>
        <taxon>Brassiceae</taxon>
        <taxon>Brassica</taxon>
    </lineage>
</organism>
<feature type="non-terminal residue" evidence="2">
    <location>
        <position position="128"/>
    </location>
</feature>
<dbReference type="PANTHER" id="PTHR12634:SF21">
    <property type="entry name" value="SIT4 PHOSPHATASE-ASSOCIATED FAMILY PROTEIN"/>
    <property type="match status" value="1"/>
</dbReference>
<evidence type="ECO:0000313" key="3">
    <source>
        <dbReference type="Proteomes" id="UP000886595"/>
    </source>
</evidence>
<dbReference type="EMBL" id="JAAMPC010000010">
    <property type="protein sequence ID" value="KAG2286048.1"/>
    <property type="molecule type" value="Genomic_DNA"/>
</dbReference>
<dbReference type="GO" id="GO:0019888">
    <property type="term" value="F:protein phosphatase regulator activity"/>
    <property type="evidence" value="ECO:0007669"/>
    <property type="project" value="TreeGrafter"/>
</dbReference>
<keyword evidence="3" id="KW-1185">Reference proteome</keyword>
<sequence>MFWKLASLSASSPVDSILDKENYTLEELLDEEEIIQECKALNSRLIHFLRDKAQVEQLLRYVVEEPEEDDADSKRAFKYPFVSCEIFTCEIEVILKTLVEDDKLMDLLFSFLEPSRPHSALLAGYFGK</sequence>
<evidence type="ECO:0000256" key="1">
    <source>
        <dbReference type="ARBA" id="ARBA00006180"/>
    </source>
</evidence>
<dbReference type="GO" id="GO:0019903">
    <property type="term" value="F:protein phosphatase binding"/>
    <property type="evidence" value="ECO:0007669"/>
    <property type="project" value="InterPro"/>
</dbReference>